<keyword evidence="3" id="KW-1185">Reference proteome</keyword>
<dbReference type="InterPro" id="IPR042160">
    <property type="entry name" value="HD-Zip_IV"/>
</dbReference>
<sequence>MQTEAHTKRARNAHLKLENEKLREENIKFKAALINACCLTCAKSQATSDDSLDRHQLRIARLTDLMAKYAGKKYANNNVGSSSIGQSGSANPEAMIASKEWQQNVTKVRVVEEELIRPLSGQTIIDKTTATMLVNSATEELIGMAEIEYPLWIPIIDDKSYMPNQGAYYDMFTGGVWQKIAGFNVEASKGTDIVKMNHVNLAKIFMDTDKWLVVFANIVSRALVLEVISEGSDSGNCNGTLLMMTAEYQALTPTIPTREMTGFLYQYKFKSDLIPVKLQVYRPKL</sequence>
<dbReference type="PANTHER" id="PTHR45654">
    <property type="entry name" value="HOMEOBOX-LEUCINE ZIPPER PROTEIN MERISTEM L1"/>
    <property type="match status" value="1"/>
</dbReference>
<evidence type="ECO:0000259" key="2">
    <source>
        <dbReference type="PROSITE" id="PS50848"/>
    </source>
</evidence>
<dbReference type="PROSITE" id="PS50848">
    <property type="entry name" value="START"/>
    <property type="match status" value="1"/>
</dbReference>
<dbReference type="Proteomes" id="UP001652660">
    <property type="component" value="Chromosome 5e"/>
</dbReference>
<dbReference type="PANTHER" id="PTHR45654:SF77">
    <property type="entry name" value="HOMEOBOX-LEUCINE ZIPPER PROTEIN MERISTEM L1"/>
    <property type="match status" value="1"/>
</dbReference>
<dbReference type="GeneID" id="140007054"/>
<dbReference type="SUPFAM" id="SSF55961">
    <property type="entry name" value="Bet v1-like"/>
    <property type="match status" value="1"/>
</dbReference>
<dbReference type="InterPro" id="IPR002913">
    <property type="entry name" value="START_lipid-bd_dom"/>
</dbReference>
<feature type="domain" description="START" evidence="2">
    <location>
        <begin position="123"/>
        <end position="260"/>
    </location>
</feature>
<proteinExistence type="predicted"/>
<name>A0ABM4UEZ9_COFAR</name>
<evidence type="ECO:0000313" key="4">
    <source>
        <dbReference type="RefSeq" id="XP_071905853.1"/>
    </source>
</evidence>
<dbReference type="Pfam" id="PF01852">
    <property type="entry name" value="START"/>
    <property type="match status" value="1"/>
</dbReference>
<reference evidence="4" key="1">
    <citation type="submission" date="2025-08" db="UniProtKB">
        <authorList>
            <consortium name="RefSeq"/>
        </authorList>
    </citation>
    <scope>IDENTIFICATION</scope>
    <source>
        <tissue evidence="4">Leaves</tissue>
    </source>
</reference>
<gene>
    <name evidence="4" type="primary">LOC140007054</name>
</gene>
<accession>A0ABM4UEZ9</accession>
<keyword evidence="1" id="KW-0175">Coiled coil</keyword>
<evidence type="ECO:0000256" key="1">
    <source>
        <dbReference type="SAM" id="Coils"/>
    </source>
</evidence>
<evidence type="ECO:0000313" key="3">
    <source>
        <dbReference type="Proteomes" id="UP001652660"/>
    </source>
</evidence>
<organism evidence="3 4">
    <name type="scientific">Coffea arabica</name>
    <name type="common">Arabian coffee</name>
    <dbReference type="NCBI Taxonomy" id="13443"/>
    <lineage>
        <taxon>Eukaryota</taxon>
        <taxon>Viridiplantae</taxon>
        <taxon>Streptophyta</taxon>
        <taxon>Embryophyta</taxon>
        <taxon>Tracheophyta</taxon>
        <taxon>Spermatophyta</taxon>
        <taxon>Magnoliopsida</taxon>
        <taxon>eudicotyledons</taxon>
        <taxon>Gunneridae</taxon>
        <taxon>Pentapetalae</taxon>
        <taxon>asterids</taxon>
        <taxon>lamiids</taxon>
        <taxon>Gentianales</taxon>
        <taxon>Rubiaceae</taxon>
        <taxon>Ixoroideae</taxon>
        <taxon>Gardenieae complex</taxon>
        <taxon>Bertiereae - Coffeeae clade</taxon>
        <taxon>Coffeeae</taxon>
        <taxon>Coffea</taxon>
    </lineage>
</organism>
<protein>
    <submittedName>
        <fullName evidence="4">Homeobox-leucine zipper protein PROTODERMAL FACTOR 2-like</fullName>
    </submittedName>
</protein>
<dbReference type="RefSeq" id="XP_071905853.1">
    <property type="nucleotide sequence ID" value="XM_072049752.1"/>
</dbReference>
<feature type="coiled-coil region" evidence="1">
    <location>
        <begin position="5"/>
        <end position="32"/>
    </location>
</feature>